<evidence type="ECO:0000256" key="1">
    <source>
        <dbReference type="ARBA" id="ARBA00007812"/>
    </source>
</evidence>
<name>A0A4Z0H3T7_9BACI</name>
<dbReference type="InterPro" id="IPR047210">
    <property type="entry name" value="TPP_PYR_POXB-like"/>
</dbReference>
<reference evidence="7 8" key="1">
    <citation type="journal article" date="2003" name="Int. J. Syst. Evol. Microbiol.">
        <title>Halobacillus salinus sp. nov., isolated from a salt lake on the coast of the East Sea in Korea.</title>
        <authorList>
            <person name="Yoon J.H."/>
            <person name="Kang K.H."/>
            <person name="Park Y.H."/>
        </authorList>
    </citation>
    <scope>NUCLEOTIDE SEQUENCE [LARGE SCALE GENOMIC DNA]</scope>
    <source>
        <strain evidence="7 8">HSL-3</strain>
    </source>
</reference>
<evidence type="ECO:0000313" key="7">
    <source>
        <dbReference type="EMBL" id="TGB05082.1"/>
    </source>
</evidence>
<dbReference type="CDD" id="cd02014">
    <property type="entry name" value="TPP_POX"/>
    <property type="match status" value="1"/>
</dbReference>
<dbReference type="InterPro" id="IPR029035">
    <property type="entry name" value="DHS-like_NAD/FAD-binding_dom"/>
</dbReference>
<dbReference type="InterPro" id="IPR011766">
    <property type="entry name" value="TPP_enzyme_TPP-bd"/>
</dbReference>
<proteinExistence type="inferred from homology"/>
<dbReference type="InterPro" id="IPR029061">
    <property type="entry name" value="THDP-binding"/>
</dbReference>
<keyword evidence="7" id="KW-0560">Oxidoreductase</keyword>
<dbReference type="Gene3D" id="3.40.50.970">
    <property type="match status" value="2"/>
</dbReference>
<dbReference type="GO" id="GO:0000287">
    <property type="term" value="F:magnesium ion binding"/>
    <property type="evidence" value="ECO:0007669"/>
    <property type="project" value="InterPro"/>
</dbReference>
<dbReference type="GO" id="GO:0047112">
    <property type="term" value="F:pyruvate oxidase activity"/>
    <property type="evidence" value="ECO:0007669"/>
    <property type="project" value="UniProtKB-EC"/>
</dbReference>
<dbReference type="InterPro" id="IPR047212">
    <property type="entry name" value="TPP_POXB-like"/>
</dbReference>
<evidence type="ECO:0000256" key="3">
    <source>
        <dbReference type="RuleBase" id="RU362132"/>
    </source>
</evidence>
<comment type="similarity">
    <text evidence="1 3">Belongs to the TPP enzyme family.</text>
</comment>
<dbReference type="STRING" id="192814.GCA_900166575_02104"/>
<dbReference type="PANTHER" id="PTHR42981">
    <property type="entry name" value="PYRUVATE DEHYDROGENASE [UBIQUINONE]"/>
    <property type="match status" value="1"/>
</dbReference>
<gene>
    <name evidence="7" type="ORF">E4663_08820</name>
</gene>
<feature type="domain" description="Thiamine pyrophosphate enzyme TPP-binding" evidence="5">
    <location>
        <begin position="381"/>
        <end position="526"/>
    </location>
</feature>
<dbReference type="GO" id="GO:0030976">
    <property type="term" value="F:thiamine pyrophosphate binding"/>
    <property type="evidence" value="ECO:0007669"/>
    <property type="project" value="InterPro"/>
</dbReference>
<dbReference type="EC" id="1.2.3.3" evidence="7"/>
<dbReference type="Pfam" id="PF02776">
    <property type="entry name" value="TPP_enzyme_N"/>
    <property type="match status" value="1"/>
</dbReference>
<dbReference type="Proteomes" id="UP000297982">
    <property type="component" value="Unassembled WGS sequence"/>
</dbReference>
<evidence type="ECO:0000313" key="8">
    <source>
        <dbReference type="Proteomes" id="UP000297982"/>
    </source>
</evidence>
<feature type="domain" description="Thiamine pyrophosphate enzyme N-terminal TPP-binding" evidence="6">
    <location>
        <begin position="5"/>
        <end position="119"/>
    </location>
</feature>
<dbReference type="InterPro" id="IPR012001">
    <property type="entry name" value="Thiamin_PyroP_enz_TPP-bd_dom"/>
</dbReference>
<keyword evidence="8" id="KW-1185">Reference proteome</keyword>
<dbReference type="PROSITE" id="PS00187">
    <property type="entry name" value="TPP_ENZYMES"/>
    <property type="match status" value="1"/>
</dbReference>
<keyword evidence="2 3" id="KW-0786">Thiamine pyrophosphate</keyword>
<dbReference type="InterPro" id="IPR012000">
    <property type="entry name" value="Thiamin_PyroP_enz_cen_dom"/>
</dbReference>
<evidence type="ECO:0000259" key="5">
    <source>
        <dbReference type="Pfam" id="PF02775"/>
    </source>
</evidence>
<dbReference type="PANTHER" id="PTHR42981:SF2">
    <property type="entry name" value="PYRUVATE DEHYDROGENASE [UBIQUINONE]"/>
    <property type="match status" value="1"/>
</dbReference>
<dbReference type="Pfam" id="PF00205">
    <property type="entry name" value="TPP_enzyme_M"/>
    <property type="match status" value="1"/>
</dbReference>
<dbReference type="OrthoDB" id="4494979at2"/>
<feature type="domain" description="Thiamine pyrophosphate enzyme central" evidence="4">
    <location>
        <begin position="194"/>
        <end position="321"/>
    </location>
</feature>
<dbReference type="SUPFAM" id="SSF52518">
    <property type="entry name" value="Thiamin diphosphate-binding fold (THDP-binding)"/>
    <property type="match status" value="2"/>
</dbReference>
<dbReference type="NCBIfam" id="NF006377">
    <property type="entry name" value="PRK08611.1"/>
    <property type="match status" value="1"/>
</dbReference>
<organism evidence="7 8">
    <name type="scientific">Halobacillus salinus</name>
    <dbReference type="NCBI Taxonomy" id="192814"/>
    <lineage>
        <taxon>Bacteria</taxon>
        <taxon>Bacillati</taxon>
        <taxon>Bacillota</taxon>
        <taxon>Bacilli</taxon>
        <taxon>Bacillales</taxon>
        <taxon>Bacillaceae</taxon>
        <taxon>Halobacillus</taxon>
    </lineage>
</organism>
<protein>
    <submittedName>
        <fullName evidence="7">Pyruvate oxidase</fullName>
        <ecNumber evidence="7">1.2.3.3</ecNumber>
    </submittedName>
</protein>
<dbReference type="Pfam" id="PF02775">
    <property type="entry name" value="TPP_enzyme_C"/>
    <property type="match status" value="1"/>
</dbReference>
<evidence type="ECO:0000259" key="6">
    <source>
        <dbReference type="Pfam" id="PF02776"/>
    </source>
</evidence>
<dbReference type="AlphaFoldDB" id="A0A4Z0H3T7"/>
<comment type="caution">
    <text evidence="7">The sequence shown here is derived from an EMBL/GenBank/DDBJ whole genome shotgun (WGS) entry which is preliminary data.</text>
</comment>
<dbReference type="EMBL" id="SRJC01000001">
    <property type="protein sequence ID" value="TGB05082.1"/>
    <property type="molecule type" value="Genomic_DNA"/>
</dbReference>
<evidence type="ECO:0000256" key="2">
    <source>
        <dbReference type="ARBA" id="ARBA00023052"/>
    </source>
</evidence>
<evidence type="ECO:0000259" key="4">
    <source>
        <dbReference type="Pfam" id="PF00205"/>
    </source>
</evidence>
<keyword evidence="7" id="KW-0670">Pyruvate</keyword>
<dbReference type="RefSeq" id="WP_079480449.1">
    <property type="nucleotide sequence ID" value="NZ_FVYZ01000004.1"/>
</dbReference>
<dbReference type="CDD" id="cd07039">
    <property type="entry name" value="TPP_PYR_POX"/>
    <property type="match status" value="1"/>
</dbReference>
<dbReference type="InterPro" id="IPR000399">
    <property type="entry name" value="TPP-bd_CS"/>
</dbReference>
<dbReference type="InterPro" id="IPR047211">
    <property type="entry name" value="POXB-like"/>
</dbReference>
<sequence length="573" mass="63587">MFQKRTGEVLVEQLISHDVEHLFGLPGDSINEFVDDLRKRQEDIEFVQVRHEETGALAASSYAKVSGKIGVTLAIAGPGAVHLLNGLYDAKADNVPVLAIVGQVNSTEVGTEAFQEINLERMFDDVAVFNKRAETEVQLPDLMNQAIREAYAKRGVSVLIVPDDLFAKKQKDEPRLTAPGYIKPEMMPSTQDMKRARELIEAAEKPVILAGQGTKHARESLLSFAEAVKAPIVLSLLAKGVIPDLHPYNLGQHGQIGTKPAYHAIKECDLLLLIGTQFPYRDFLPDNVTAIQIDNQPENLGKHYPIEVGLPGDAKSTMDALREQIVPVESRDFLTSYQEKMKDWHIALQEEKRLQEDPLHAPQVMYQIEKVMKSGAIISGDVGNSTVWVSRFLPLVDQKYMVSGWLATMGSALPGAIAAQLAYPDKQVIGIAGDGGFSMVMHDFVTAVKYDLPIKMIIMNNSKIGMIKYEQEQMGHVNYLTNLGEIDFAKFAEACGGEGYRIETFDDLEPKMRQAFLSNKPAVIDVVIEDQAPLPGHIDYTSAVNFSSYIIKNFFETGTLDLPDMRKAIKRLY</sequence>
<dbReference type="Gene3D" id="3.40.50.1220">
    <property type="entry name" value="TPP-binding domain"/>
    <property type="match status" value="1"/>
</dbReference>
<dbReference type="SUPFAM" id="SSF52467">
    <property type="entry name" value="DHS-like NAD/FAD-binding domain"/>
    <property type="match status" value="1"/>
</dbReference>
<accession>A0A4Z0H3T7</accession>